<name>A0A818PF36_9BILA</name>
<protein>
    <submittedName>
        <fullName evidence="2">Uncharacterized protein</fullName>
    </submittedName>
</protein>
<dbReference type="AlphaFoldDB" id="A0A818PF36"/>
<sequence>MPPRRGGCLGGGRKSDQDNTSMYTPNAGTPQQPTTTNKLPSTLAARAELVSAALILEGDSLTKIKTNLRTLKSQIFKTIVQALLHYMEMM</sequence>
<dbReference type="Proteomes" id="UP000663833">
    <property type="component" value="Unassembled WGS sequence"/>
</dbReference>
<comment type="caution">
    <text evidence="2">The sequence shown here is derived from an EMBL/GenBank/DDBJ whole genome shotgun (WGS) entry which is preliminary data.</text>
</comment>
<dbReference type="EMBL" id="CAJNYD010004672">
    <property type="protein sequence ID" value="CAF3621877.1"/>
    <property type="molecule type" value="Genomic_DNA"/>
</dbReference>
<feature type="region of interest" description="Disordered" evidence="1">
    <location>
        <begin position="1"/>
        <end position="40"/>
    </location>
</feature>
<evidence type="ECO:0000256" key="1">
    <source>
        <dbReference type="SAM" id="MobiDB-lite"/>
    </source>
</evidence>
<feature type="compositionally biased region" description="Polar residues" evidence="1">
    <location>
        <begin position="18"/>
        <end position="40"/>
    </location>
</feature>
<organism evidence="2 3">
    <name type="scientific">Rotaria socialis</name>
    <dbReference type="NCBI Taxonomy" id="392032"/>
    <lineage>
        <taxon>Eukaryota</taxon>
        <taxon>Metazoa</taxon>
        <taxon>Spiralia</taxon>
        <taxon>Gnathifera</taxon>
        <taxon>Rotifera</taxon>
        <taxon>Eurotatoria</taxon>
        <taxon>Bdelloidea</taxon>
        <taxon>Philodinida</taxon>
        <taxon>Philodinidae</taxon>
        <taxon>Rotaria</taxon>
    </lineage>
</organism>
<accession>A0A818PF36</accession>
<evidence type="ECO:0000313" key="2">
    <source>
        <dbReference type="EMBL" id="CAF3621877.1"/>
    </source>
</evidence>
<reference evidence="2" key="1">
    <citation type="submission" date="2021-02" db="EMBL/GenBank/DDBJ databases">
        <authorList>
            <person name="Nowell W R."/>
        </authorList>
    </citation>
    <scope>NUCLEOTIDE SEQUENCE</scope>
</reference>
<gene>
    <name evidence="2" type="ORF">LUA448_LOCUS31469</name>
</gene>
<proteinExistence type="predicted"/>
<evidence type="ECO:0000313" key="3">
    <source>
        <dbReference type="Proteomes" id="UP000663833"/>
    </source>
</evidence>